<keyword evidence="1" id="KW-1133">Transmembrane helix</keyword>
<comment type="caution">
    <text evidence="3">The sequence shown here is derived from an EMBL/GenBank/DDBJ whole genome shotgun (WGS) entry which is preliminary data.</text>
</comment>
<accession>A0A7W3IQY2</accession>
<keyword evidence="4" id="KW-1185">Reference proteome</keyword>
<feature type="transmembrane region" description="Helical" evidence="1">
    <location>
        <begin position="206"/>
        <end position="229"/>
    </location>
</feature>
<dbReference type="EMBL" id="JACGWT010000002">
    <property type="protein sequence ID" value="MBA8793639.1"/>
    <property type="molecule type" value="Genomic_DNA"/>
</dbReference>
<name>A0A7W3IQY2_9ACTN</name>
<dbReference type="Pfam" id="PF08817">
    <property type="entry name" value="YukD"/>
    <property type="match status" value="1"/>
</dbReference>
<dbReference type="InterPro" id="IPR024962">
    <property type="entry name" value="YukD-like"/>
</dbReference>
<keyword evidence="1" id="KW-0812">Transmembrane</keyword>
<feature type="transmembrane region" description="Helical" evidence="1">
    <location>
        <begin position="340"/>
        <end position="358"/>
    </location>
</feature>
<organism evidence="3 4">
    <name type="scientific">Microlunatus kandeliicorticis</name>
    <dbReference type="NCBI Taxonomy" id="1759536"/>
    <lineage>
        <taxon>Bacteria</taxon>
        <taxon>Bacillati</taxon>
        <taxon>Actinomycetota</taxon>
        <taxon>Actinomycetes</taxon>
        <taxon>Propionibacteriales</taxon>
        <taxon>Propionibacteriaceae</taxon>
        <taxon>Microlunatus</taxon>
    </lineage>
</organism>
<dbReference type="RefSeq" id="WP_182559231.1">
    <property type="nucleotide sequence ID" value="NZ_JACGWT010000002.1"/>
</dbReference>
<protein>
    <recommendedName>
        <fullName evidence="2">EccD-like transmembrane domain-containing protein</fullName>
    </recommendedName>
</protein>
<dbReference type="Gene3D" id="3.10.20.90">
    <property type="entry name" value="Phosphatidylinositol 3-kinase Catalytic Subunit, Chain A, domain 1"/>
    <property type="match status" value="1"/>
</dbReference>
<feature type="transmembrane region" description="Helical" evidence="1">
    <location>
        <begin position="311"/>
        <end position="333"/>
    </location>
</feature>
<feature type="transmembrane region" description="Helical" evidence="1">
    <location>
        <begin position="235"/>
        <end position="254"/>
    </location>
</feature>
<evidence type="ECO:0000259" key="2">
    <source>
        <dbReference type="Pfam" id="PF19053"/>
    </source>
</evidence>
<feature type="transmembrane region" description="Helical" evidence="1">
    <location>
        <begin position="261"/>
        <end position="281"/>
    </location>
</feature>
<feature type="transmembrane region" description="Helical" evidence="1">
    <location>
        <begin position="137"/>
        <end position="155"/>
    </location>
</feature>
<evidence type="ECO:0000313" key="4">
    <source>
        <dbReference type="Proteomes" id="UP000523079"/>
    </source>
</evidence>
<evidence type="ECO:0000256" key="1">
    <source>
        <dbReference type="SAM" id="Phobius"/>
    </source>
</evidence>
<dbReference type="AlphaFoldDB" id="A0A7W3IQY2"/>
<dbReference type="Pfam" id="PF19053">
    <property type="entry name" value="EccD"/>
    <property type="match status" value="1"/>
</dbReference>
<dbReference type="Proteomes" id="UP000523079">
    <property type="component" value="Unassembled WGS sequence"/>
</dbReference>
<sequence length="453" mass="45998">MTDFTRLTVIGSRKRAELVVPDDETLGGLLPRLMELLDEPSGPVGRPLTLVRVTGEQVEAGLTAAEQQLADGEQLRLVRADEAPPPPEVADVTDVVGDTFADRRGRWSAGSRYAVGAVVIGAGTAVAALSRPVPVGVLVLVVAVLALVAVAAGRLGTLPTPTAPTGAPEGRRWPVIAATAAAAGLCLPLGRELARAVTAGVPGDAALVWPVLAAALVWLVLGAGVGGGLGHRPALPAALLGAGLLAVPLALASAGLTVEHAVAVTGGVAVVALGLLPWYALTSSGLTGLDDQVLDGAPSRRSDAVRTVDDAYATLSWSAVAVALPLAGTAAVLVGSRDRWTLVLGLAVVTVTALRTRAFPLTVQQVPLCLATATGAVVAVLRHHPAFTPAERAGLLVLLVVVVAVAAGVRPAAHHRARLRRFGNLVEALAVIALVPLVLGSFGVFADLLRAFR</sequence>
<feature type="transmembrane region" description="Helical" evidence="1">
    <location>
        <begin position="113"/>
        <end position="130"/>
    </location>
</feature>
<feature type="transmembrane region" description="Helical" evidence="1">
    <location>
        <begin position="175"/>
        <end position="194"/>
    </location>
</feature>
<evidence type="ECO:0000313" key="3">
    <source>
        <dbReference type="EMBL" id="MBA8793639.1"/>
    </source>
</evidence>
<dbReference type="InterPro" id="IPR044049">
    <property type="entry name" value="EccD_transm"/>
</dbReference>
<gene>
    <name evidence="3" type="ORF">FHX74_001244</name>
</gene>
<feature type="transmembrane region" description="Helical" evidence="1">
    <location>
        <begin position="364"/>
        <end position="381"/>
    </location>
</feature>
<proteinExistence type="predicted"/>
<feature type="transmembrane region" description="Helical" evidence="1">
    <location>
        <begin position="393"/>
        <end position="413"/>
    </location>
</feature>
<keyword evidence="1" id="KW-0472">Membrane</keyword>
<feature type="domain" description="EccD-like transmembrane" evidence="2">
    <location>
        <begin position="178"/>
        <end position="446"/>
    </location>
</feature>
<feature type="transmembrane region" description="Helical" evidence="1">
    <location>
        <begin position="425"/>
        <end position="449"/>
    </location>
</feature>
<reference evidence="3 4" key="1">
    <citation type="submission" date="2020-07" db="EMBL/GenBank/DDBJ databases">
        <title>Sequencing the genomes of 1000 actinobacteria strains.</title>
        <authorList>
            <person name="Klenk H.-P."/>
        </authorList>
    </citation>
    <scope>NUCLEOTIDE SEQUENCE [LARGE SCALE GENOMIC DNA]</scope>
    <source>
        <strain evidence="3 4">DSM 100723</strain>
    </source>
</reference>